<feature type="region of interest" description="Disordered" evidence="6">
    <location>
        <begin position="1"/>
        <end position="103"/>
    </location>
</feature>
<feature type="compositionally biased region" description="Basic and acidic residues" evidence="6">
    <location>
        <begin position="14"/>
        <end position="47"/>
    </location>
</feature>
<dbReference type="EnsemblFungi" id="MAPG_06938T0">
    <property type="protein sequence ID" value="MAPG_06938T0"/>
    <property type="gene ID" value="MAPG_06938"/>
</dbReference>
<feature type="compositionally biased region" description="Basic and acidic residues" evidence="6">
    <location>
        <begin position="78"/>
        <end position="87"/>
    </location>
</feature>
<evidence type="ECO:0000256" key="3">
    <source>
        <dbReference type="ARBA" id="ARBA00022776"/>
    </source>
</evidence>
<dbReference type="AlphaFoldDB" id="A0A0C4E3D9"/>
<dbReference type="OMA" id="IRILWHA"/>
<reference evidence="8" key="3">
    <citation type="submission" date="2011-03" db="EMBL/GenBank/DDBJ databases">
        <title>Annotation of Magnaporthe poae ATCC 64411.</title>
        <authorList>
            <person name="Ma L.-J."/>
            <person name="Dead R."/>
            <person name="Young S.K."/>
            <person name="Zeng Q."/>
            <person name="Gargeya S."/>
            <person name="Fitzgerald M."/>
            <person name="Haas B."/>
            <person name="Abouelleil A."/>
            <person name="Alvarado L."/>
            <person name="Arachchi H.M."/>
            <person name="Berlin A."/>
            <person name="Brown A."/>
            <person name="Chapman S.B."/>
            <person name="Chen Z."/>
            <person name="Dunbar C."/>
            <person name="Freedman E."/>
            <person name="Gearin G."/>
            <person name="Gellesch M."/>
            <person name="Goldberg J."/>
            <person name="Griggs A."/>
            <person name="Gujja S."/>
            <person name="Heiman D."/>
            <person name="Howarth C."/>
            <person name="Larson L."/>
            <person name="Lui A."/>
            <person name="MacDonald P.J.P."/>
            <person name="Mehta T."/>
            <person name="Montmayeur A."/>
            <person name="Murphy C."/>
            <person name="Neiman D."/>
            <person name="Pearson M."/>
            <person name="Priest M."/>
            <person name="Roberts A."/>
            <person name="Saif S."/>
            <person name="Shea T."/>
            <person name="Shenoy N."/>
            <person name="Sisk P."/>
            <person name="Stolte C."/>
            <person name="Sykes S."/>
            <person name="Yandava C."/>
            <person name="Wortman J."/>
            <person name="Nusbaum C."/>
            <person name="Birren B."/>
        </authorList>
    </citation>
    <scope>NUCLEOTIDE SEQUENCE</scope>
    <source>
        <strain evidence="8">ATCC 64411</strain>
    </source>
</reference>
<evidence type="ECO:0000256" key="1">
    <source>
        <dbReference type="ARBA" id="ARBA00006762"/>
    </source>
</evidence>
<name>A0A0C4E3D9_MAGP6</name>
<dbReference type="InterPro" id="IPR016901">
    <property type="entry name" value="APC10/Doc1"/>
</dbReference>
<sequence length="363" mass="39839">MPRPAPRGLGHPSAPEDAHHQRGHSVDDARTTAELHLRHLADRHALEAEEQPEDDLETTDEYEDDDVADAGEVLSDEDPQHWGERQSRGGLGDGLQPDDMMEGDLDVDIHDEEGAPTEDFEYEEMEDTTPVFDPAALGLKEINNLAHFSVSSHKPGNGVAELLSDDLDKYWQSDGQQPHLLTIHFLRRVEIRALRFFVDHTQDESYTPIRILWHAGTGHHDLIQFGEQVLTSPSGWQEVQIEGLGGGADGNSLCCYIVQMHVKENHQNGKDTHIRGIKIYALDEKAPRVGGRGDVLEGGEDAATQGQTGSARGLLGLPALSGTRAGAPVRRADGEDSAETSTPARFDIGGMALPDFMREPEIR</sequence>
<dbReference type="Proteomes" id="UP000011715">
    <property type="component" value="Unassembled WGS sequence"/>
</dbReference>
<protein>
    <submittedName>
        <fullName evidence="8">Anaphase-promoting complex subunit 10</fullName>
    </submittedName>
</protein>
<keyword evidence="4" id="KW-0833">Ubl conjugation pathway</keyword>
<reference evidence="9" key="4">
    <citation type="journal article" date="2015" name="G3 (Bethesda)">
        <title>Genome sequences of three phytopathogenic species of the Magnaporthaceae family of fungi.</title>
        <authorList>
            <person name="Okagaki L.H."/>
            <person name="Nunes C.C."/>
            <person name="Sailsbery J."/>
            <person name="Clay B."/>
            <person name="Brown D."/>
            <person name="John T."/>
            <person name="Oh Y."/>
            <person name="Young N."/>
            <person name="Fitzgerald M."/>
            <person name="Haas B.J."/>
            <person name="Zeng Q."/>
            <person name="Young S."/>
            <person name="Adiconis X."/>
            <person name="Fan L."/>
            <person name="Levin J.Z."/>
            <person name="Mitchell T.K."/>
            <person name="Okubara P.A."/>
            <person name="Farman M.L."/>
            <person name="Kohn L.M."/>
            <person name="Birren B."/>
            <person name="Ma L.-J."/>
            <person name="Dean R.A."/>
        </authorList>
    </citation>
    <scope>NUCLEOTIDE SEQUENCE</scope>
    <source>
        <strain evidence="9">ATCC 64411 / 73-15</strain>
    </source>
</reference>
<dbReference type="InterPro" id="IPR008979">
    <property type="entry name" value="Galactose-bd-like_sf"/>
</dbReference>
<organism evidence="9 10">
    <name type="scientific">Magnaporthiopsis poae (strain ATCC 64411 / 73-15)</name>
    <name type="common">Kentucky bluegrass fungus</name>
    <name type="synonym">Magnaporthe poae</name>
    <dbReference type="NCBI Taxonomy" id="644358"/>
    <lineage>
        <taxon>Eukaryota</taxon>
        <taxon>Fungi</taxon>
        <taxon>Dikarya</taxon>
        <taxon>Ascomycota</taxon>
        <taxon>Pezizomycotina</taxon>
        <taxon>Sordariomycetes</taxon>
        <taxon>Sordariomycetidae</taxon>
        <taxon>Magnaporthales</taxon>
        <taxon>Magnaporthaceae</taxon>
        <taxon>Magnaporthiopsis</taxon>
    </lineage>
</organism>
<dbReference type="OrthoDB" id="24948at2759"/>
<evidence type="ECO:0000313" key="9">
    <source>
        <dbReference type="EnsemblFungi" id="MAPG_06938T0"/>
    </source>
</evidence>
<dbReference type="PANTHER" id="PTHR12936">
    <property type="entry name" value="ANAPHASE-PROMOTING COMPLEX 10"/>
    <property type="match status" value="1"/>
</dbReference>
<evidence type="ECO:0000256" key="2">
    <source>
        <dbReference type="ARBA" id="ARBA00022618"/>
    </source>
</evidence>
<dbReference type="EMBL" id="GL876971">
    <property type="protein sequence ID" value="KLU87948.1"/>
    <property type="molecule type" value="Genomic_DNA"/>
</dbReference>
<dbReference type="InterPro" id="IPR004939">
    <property type="entry name" value="APC_su10/DOC_dom"/>
</dbReference>
<dbReference type="Gene3D" id="2.60.120.260">
    <property type="entry name" value="Galactose-binding domain-like"/>
    <property type="match status" value="1"/>
</dbReference>
<keyword evidence="2" id="KW-0132">Cell division</keyword>
<evidence type="ECO:0000256" key="5">
    <source>
        <dbReference type="ARBA" id="ARBA00023306"/>
    </source>
</evidence>
<feature type="domain" description="DOC" evidence="7">
    <location>
        <begin position="118"/>
        <end position="306"/>
    </location>
</feature>
<keyword evidence="10" id="KW-1185">Reference proteome</keyword>
<dbReference type="PROSITE" id="PS51284">
    <property type="entry name" value="DOC"/>
    <property type="match status" value="1"/>
</dbReference>
<dbReference type="GO" id="GO:0051301">
    <property type="term" value="P:cell division"/>
    <property type="evidence" value="ECO:0007669"/>
    <property type="project" value="UniProtKB-KW"/>
</dbReference>
<gene>
    <name evidence="8" type="ORF">MAPG_06938</name>
</gene>
<dbReference type="eggNOG" id="KOG3437">
    <property type="taxonomic scope" value="Eukaryota"/>
</dbReference>
<dbReference type="SMART" id="SM01337">
    <property type="entry name" value="APC10"/>
    <property type="match status" value="1"/>
</dbReference>
<evidence type="ECO:0000313" key="8">
    <source>
        <dbReference type="EMBL" id="KLU87948.1"/>
    </source>
</evidence>
<evidence type="ECO:0000313" key="10">
    <source>
        <dbReference type="Proteomes" id="UP000011715"/>
    </source>
</evidence>
<keyword evidence="3" id="KW-0498">Mitosis</keyword>
<reference evidence="8" key="1">
    <citation type="submission" date="2010-05" db="EMBL/GenBank/DDBJ databases">
        <title>The Genome Sequence of Magnaporthe poae strain ATCC 64411.</title>
        <authorList>
            <consortium name="The Broad Institute Genome Sequencing Platform"/>
            <consortium name="Broad Institute Genome Sequencing Center for Infectious Disease"/>
            <person name="Ma L.-J."/>
            <person name="Dead R."/>
            <person name="Young S."/>
            <person name="Zeng Q."/>
            <person name="Koehrsen M."/>
            <person name="Alvarado L."/>
            <person name="Berlin A."/>
            <person name="Chapman S.B."/>
            <person name="Chen Z."/>
            <person name="Freedman E."/>
            <person name="Gellesch M."/>
            <person name="Goldberg J."/>
            <person name="Griggs A."/>
            <person name="Gujja S."/>
            <person name="Heilman E.R."/>
            <person name="Heiman D."/>
            <person name="Hepburn T."/>
            <person name="Howarth C."/>
            <person name="Jen D."/>
            <person name="Larson L."/>
            <person name="Mehta T."/>
            <person name="Neiman D."/>
            <person name="Pearson M."/>
            <person name="Roberts A."/>
            <person name="Saif S."/>
            <person name="Shea T."/>
            <person name="Shenoy N."/>
            <person name="Sisk P."/>
            <person name="Stolte C."/>
            <person name="Sykes S."/>
            <person name="Walk T."/>
            <person name="White J."/>
            <person name="Yandava C."/>
            <person name="Haas B."/>
            <person name="Nusbaum C."/>
            <person name="Birren B."/>
        </authorList>
    </citation>
    <scope>NUCLEOTIDE SEQUENCE</scope>
    <source>
        <strain evidence="8">ATCC 64411</strain>
    </source>
</reference>
<dbReference type="GO" id="GO:0031145">
    <property type="term" value="P:anaphase-promoting complex-dependent catabolic process"/>
    <property type="evidence" value="ECO:0007669"/>
    <property type="project" value="InterPro"/>
</dbReference>
<dbReference type="SUPFAM" id="SSF49785">
    <property type="entry name" value="Galactose-binding domain-like"/>
    <property type="match status" value="1"/>
</dbReference>
<dbReference type="GO" id="GO:0070979">
    <property type="term" value="P:protein K11-linked ubiquitination"/>
    <property type="evidence" value="ECO:0007669"/>
    <property type="project" value="TreeGrafter"/>
</dbReference>
<dbReference type="Pfam" id="PF03256">
    <property type="entry name" value="ANAPC10"/>
    <property type="match status" value="1"/>
</dbReference>
<evidence type="ECO:0000256" key="6">
    <source>
        <dbReference type="SAM" id="MobiDB-lite"/>
    </source>
</evidence>
<comment type="similarity">
    <text evidence="1">Belongs to the APC10 family.</text>
</comment>
<proteinExistence type="inferred from homology"/>
<reference evidence="9" key="5">
    <citation type="submission" date="2015-06" db="UniProtKB">
        <authorList>
            <consortium name="EnsemblFungi"/>
        </authorList>
    </citation>
    <scope>IDENTIFICATION</scope>
    <source>
        <strain evidence="9">ATCC 64411</strain>
    </source>
</reference>
<feature type="compositionally biased region" description="Acidic residues" evidence="6">
    <location>
        <begin position="48"/>
        <end position="77"/>
    </location>
</feature>
<dbReference type="PANTHER" id="PTHR12936:SF0">
    <property type="entry name" value="ANAPHASE-PROMOTING COMPLEX SUBUNIT 10"/>
    <property type="match status" value="1"/>
</dbReference>
<evidence type="ECO:0000256" key="4">
    <source>
        <dbReference type="ARBA" id="ARBA00022786"/>
    </source>
</evidence>
<reference evidence="10" key="2">
    <citation type="submission" date="2010-05" db="EMBL/GenBank/DDBJ databases">
        <title>The genome sequence of Magnaporthe poae strain ATCC 64411.</title>
        <authorList>
            <person name="Ma L.-J."/>
            <person name="Dead R."/>
            <person name="Young S."/>
            <person name="Zeng Q."/>
            <person name="Koehrsen M."/>
            <person name="Alvarado L."/>
            <person name="Berlin A."/>
            <person name="Chapman S.B."/>
            <person name="Chen Z."/>
            <person name="Freedman E."/>
            <person name="Gellesch M."/>
            <person name="Goldberg J."/>
            <person name="Griggs A."/>
            <person name="Gujja S."/>
            <person name="Heilman E.R."/>
            <person name="Heiman D."/>
            <person name="Hepburn T."/>
            <person name="Howarth C."/>
            <person name="Jen D."/>
            <person name="Larson L."/>
            <person name="Mehta T."/>
            <person name="Neiman D."/>
            <person name="Pearson M."/>
            <person name="Roberts A."/>
            <person name="Saif S."/>
            <person name="Shea T."/>
            <person name="Shenoy N."/>
            <person name="Sisk P."/>
            <person name="Stolte C."/>
            <person name="Sykes S."/>
            <person name="Walk T."/>
            <person name="White J."/>
            <person name="Yandava C."/>
            <person name="Haas B."/>
            <person name="Nusbaum C."/>
            <person name="Birren B."/>
        </authorList>
    </citation>
    <scope>NUCLEOTIDE SEQUENCE [LARGE SCALE GENOMIC DNA]</scope>
    <source>
        <strain evidence="10">ATCC 64411 / 73-15</strain>
    </source>
</reference>
<dbReference type="STRING" id="644358.A0A0C4E3D9"/>
<evidence type="ECO:0000259" key="7">
    <source>
        <dbReference type="PROSITE" id="PS51284"/>
    </source>
</evidence>
<dbReference type="EMBL" id="ADBL01001666">
    <property type="status" value="NOT_ANNOTATED_CDS"/>
    <property type="molecule type" value="Genomic_DNA"/>
</dbReference>
<feature type="region of interest" description="Disordered" evidence="6">
    <location>
        <begin position="291"/>
        <end position="350"/>
    </location>
</feature>
<dbReference type="VEuPathDB" id="FungiDB:MAPG_06938"/>
<keyword evidence="5" id="KW-0131">Cell cycle</keyword>
<accession>A0A0C4E3D9</accession>
<dbReference type="CDD" id="cd08366">
    <property type="entry name" value="APC10"/>
    <property type="match status" value="1"/>
</dbReference>
<dbReference type="GO" id="GO:0005680">
    <property type="term" value="C:anaphase-promoting complex"/>
    <property type="evidence" value="ECO:0007669"/>
    <property type="project" value="InterPro"/>
</dbReference>